<evidence type="ECO:0000256" key="5">
    <source>
        <dbReference type="ARBA" id="ARBA00023136"/>
    </source>
</evidence>
<evidence type="ECO:0000313" key="9">
    <source>
        <dbReference type="EMBL" id="QKG80005.1"/>
    </source>
</evidence>
<dbReference type="GO" id="GO:0005886">
    <property type="term" value="C:plasma membrane"/>
    <property type="evidence" value="ECO:0007669"/>
    <property type="project" value="UniProtKB-SubCell"/>
</dbReference>
<dbReference type="Pfam" id="PF10035">
    <property type="entry name" value="DUF2179"/>
    <property type="match status" value="1"/>
</dbReference>
<feature type="transmembrane region" description="Helical" evidence="6">
    <location>
        <begin position="71"/>
        <end position="91"/>
    </location>
</feature>
<keyword evidence="5 6" id="KW-0472">Membrane</keyword>
<organism evidence="9 10">
    <name type="scientific">Tenuifilum thalassicum</name>
    <dbReference type="NCBI Taxonomy" id="2590900"/>
    <lineage>
        <taxon>Bacteria</taxon>
        <taxon>Pseudomonadati</taxon>
        <taxon>Bacteroidota</taxon>
        <taxon>Bacteroidia</taxon>
        <taxon>Bacteroidales</taxon>
        <taxon>Tenuifilaceae</taxon>
        <taxon>Tenuifilum</taxon>
    </lineage>
</organism>
<dbReference type="CDD" id="cd16381">
    <property type="entry name" value="YitT_C_like_1"/>
    <property type="match status" value="1"/>
</dbReference>
<dbReference type="PANTHER" id="PTHR40060:SF1">
    <property type="entry name" value="UPF0316 PROTEIN YEBE"/>
    <property type="match status" value="1"/>
</dbReference>
<evidence type="ECO:0000256" key="4">
    <source>
        <dbReference type="ARBA" id="ARBA00022989"/>
    </source>
</evidence>
<evidence type="ECO:0000256" key="2">
    <source>
        <dbReference type="ARBA" id="ARBA00022475"/>
    </source>
</evidence>
<feature type="transmembrane region" description="Helical" evidence="6">
    <location>
        <begin position="12"/>
        <end position="33"/>
    </location>
</feature>
<dbReference type="InterPro" id="IPR044035">
    <property type="entry name" value="DUF5698"/>
</dbReference>
<dbReference type="PANTHER" id="PTHR40060">
    <property type="entry name" value="UPF0316 PROTEIN YEBE"/>
    <property type="match status" value="1"/>
</dbReference>
<keyword evidence="10" id="KW-1185">Reference proteome</keyword>
<gene>
    <name evidence="9" type="ORF">FHG85_06930</name>
</gene>
<accession>A0A7D4CR97</accession>
<feature type="transmembrane region" description="Helical" evidence="6">
    <location>
        <begin position="45"/>
        <end position="65"/>
    </location>
</feature>
<evidence type="ECO:0000256" key="6">
    <source>
        <dbReference type="HAMAP-Rule" id="MF_01515"/>
    </source>
</evidence>
<dbReference type="Proteomes" id="UP000500961">
    <property type="component" value="Chromosome"/>
</dbReference>
<dbReference type="NCBIfam" id="NF003191">
    <property type="entry name" value="PRK04164.1-2"/>
    <property type="match status" value="1"/>
</dbReference>
<keyword evidence="4 6" id="KW-1133">Transmembrane helix</keyword>
<proteinExistence type="inferred from homology"/>
<dbReference type="RefSeq" id="WP_173074324.1">
    <property type="nucleotide sequence ID" value="NZ_CP041345.1"/>
</dbReference>
<dbReference type="InterPro" id="IPR019264">
    <property type="entry name" value="DUF2179"/>
</dbReference>
<evidence type="ECO:0000259" key="7">
    <source>
        <dbReference type="Pfam" id="PF10035"/>
    </source>
</evidence>
<keyword evidence="2 6" id="KW-1003">Cell membrane</keyword>
<sequence length="195" mass="21908">MSSDFFSSDLYLYGVLPFLIFVARICDVTIGTLRIIYVSKGQRNIAPILGFFEVFIWIVAISQIMGNLNNWACYFGYAAGFAAGNYIGMMVEERLAFGKVLVRVFSINGGAELVKILNSHGYGATTFQAQGAQGDVSIVYSVINRKNLPDIQEILFKFNPKLFYVIEDIRKVNEGIFQTSTRAKIPIFGRWRKGK</sequence>
<evidence type="ECO:0000313" key="10">
    <source>
        <dbReference type="Proteomes" id="UP000500961"/>
    </source>
</evidence>
<evidence type="ECO:0000256" key="1">
    <source>
        <dbReference type="ARBA" id="ARBA00004651"/>
    </source>
</evidence>
<dbReference type="Pfam" id="PF18955">
    <property type="entry name" value="DUF5698"/>
    <property type="match status" value="1"/>
</dbReference>
<evidence type="ECO:0000259" key="8">
    <source>
        <dbReference type="Pfam" id="PF18955"/>
    </source>
</evidence>
<feature type="domain" description="DUF2179" evidence="7">
    <location>
        <begin position="122"/>
        <end position="172"/>
    </location>
</feature>
<dbReference type="AlphaFoldDB" id="A0A7D4CR97"/>
<comment type="subcellular location">
    <subcellularLocation>
        <location evidence="1 6">Cell membrane</location>
        <topology evidence="1 6">Multi-pass membrane protein</topology>
    </subcellularLocation>
</comment>
<dbReference type="HAMAP" id="MF_01515">
    <property type="entry name" value="UPF0316"/>
    <property type="match status" value="1"/>
</dbReference>
<dbReference type="InterPro" id="IPR022930">
    <property type="entry name" value="UPF0316"/>
</dbReference>
<comment type="similarity">
    <text evidence="6">Belongs to the UPF0316 family.</text>
</comment>
<dbReference type="EMBL" id="CP041345">
    <property type="protein sequence ID" value="QKG80005.1"/>
    <property type="molecule type" value="Genomic_DNA"/>
</dbReference>
<protein>
    <recommendedName>
        <fullName evidence="6">UPF0316 protein FHG85_06930</fullName>
    </recommendedName>
</protein>
<feature type="domain" description="DUF5698" evidence="8">
    <location>
        <begin position="32"/>
        <end position="89"/>
    </location>
</feature>
<reference evidence="9 10" key="1">
    <citation type="submission" date="2019-07" db="EMBL/GenBank/DDBJ databases">
        <title>Thalassofilum flectens gen. nov., sp. nov., a novel moderate thermophilic anaerobe from a shallow sea hot spring in Kunashir Island (Russia), representing a new family in the order Bacteroidales, and proposal of Thalassofilacea fam. nov.</title>
        <authorList>
            <person name="Kochetkova T.V."/>
            <person name="Podosokorskaya O.A."/>
            <person name="Novikov A."/>
            <person name="Elcheninov A.G."/>
            <person name="Toshchakov S.V."/>
            <person name="Kublanov I.V."/>
        </authorList>
    </citation>
    <scope>NUCLEOTIDE SEQUENCE [LARGE SCALE GENOMIC DNA]</scope>
    <source>
        <strain evidence="9 10">38-H</strain>
    </source>
</reference>
<dbReference type="KEGG" id="ttz:FHG85_06930"/>
<keyword evidence="3 6" id="KW-0812">Transmembrane</keyword>
<name>A0A7D4CR97_9BACT</name>
<evidence type="ECO:0000256" key="3">
    <source>
        <dbReference type="ARBA" id="ARBA00022692"/>
    </source>
</evidence>